<dbReference type="GO" id="GO:0030246">
    <property type="term" value="F:carbohydrate binding"/>
    <property type="evidence" value="ECO:0007669"/>
    <property type="project" value="InterPro"/>
</dbReference>
<proteinExistence type="predicted"/>
<feature type="domain" description="SUEL-type lectin" evidence="2">
    <location>
        <begin position="67"/>
        <end position="155"/>
    </location>
</feature>
<reference evidence="4" key="2">
    <citation type="submission" date="2025-08" db="UniProtKB">
        <authorList>
            <consortium name="RefSeq"/>
        </authorList>
    </citation>
    <scope>IDENTIFICATION</scope>
    <source>
        <tissue evidence="4">Leaf</tissue>
    </source>
</reference>
<name>A0A6J0LLR0_RAPSA</name>
<sequence>MDTSYFCYRDYYILLLVLFYSSMLDLASSTYIFSDARGIKTDSNLKRFLSNSNHQHGKENKQCISLEADMEMMRVSCDESKDIITKINFADYGNPTDCEDNKDSRHGKCGAPATLRLVKKNCLGKHMCYIRISDEMFGPSHCKKDIKLTVEYTCTKA</sequence>
<keyword evidence="1" id="KW-1133">Transmembrane helix</keyword>
<reference evidence="3" key="1">
    <citation type="journal article" date="2019" name="Database">
        <title>The radish genome database (RadishGD): an integrated information resource for radish genomics.</title>
        <authorList>
            <person name="Yu H.J."/>
            <person name="Baek S."/>
            <person name="Lee Y.J."/>
            <person name="Cho A."/>
            <person name="Mun J.H."/>
        </authorList>
    </citation>
    <scope>NUCLEOTIDE SEQUENCE [LARGE SCALE GENOMIC DNA]</scope>
    <source>
        <strain evidence="3">cv. WK10039</strain>
    </source>
</reference>
<dbReference type="Pfam" id="PF02140">
    <property type="entry name" value="SUEL_Lectin"/>
    <property type="match status" value="1"/>
</dbReference>
<accession>A0A6J0LLR0</accession>
<evidence type="ECO:0000256" key="1">
    <source>
        <dbReference type="SAM" id="Phobius"/>
    </source>
</evidence>
<dbReference type="InterPro" id="IPR000922">
    <property type="entry name" value="Lectin_gal-bd_dom"/>
</dbReference>
<evidence type="ECO:0000313" key="3">
    <source>
        <dbReference type="Proteomes" id="UP000504610"/>
    </source>
</evidence>
<dbReference type="PROSITE" id="PS50228">
    <property type="entry name" value="SUEL_LECTIN"/>
    <property type="match status" value="1"/>
</dbReference>
<evidence type="ECO:0000259" key="2">
    <source>
        <dbReference type="PROSITE" id="PS50228"/>
    </source>
</evidence>
<keyword evidence="1" id="KW-0812">Transmembrane</keyword>
<dbReference type="RefSeq" id="XP_018460291.2">
    <property type="nucleotide sequence ID" value="XM_018604789.2"/>
</dbReference>
<dbReference type="CDD" id="cd22842">
    <property type="entry name" value="Gal_Rha_Lectin_BGal"/>
    <property type="match status" value="1"/>
</dbReference>
<dbReference type="AlphaFoldDB" id="A0A6J0LLR0"/>
<gene>
    <name evidence="4" type="primary">LOC108831227</name>
</gene>
<dbReference type="OrthoDB" id="1100386at2759"/>
<feature type="transmembrane region" description="Helical" evidence="1">
    <location>
        <begin position="12"/>
        <end position="33"/>
    </location>
</feature>
<dbReference type="Gene3D" id="2.60.120.740">
    <property type="match status" value="1"/>
</dbReference>
<dbReference type="InterPro" id="IPR043159">
    <property type="entry name" value="Lectin_gal-bd_sf"/>
</dbReference>
<dbReference type="Proteomes" id="UP000504610">
    <property type="component" value="Chromosome 4"/>
</dbReference>
<evidence type="ECO:0000313" key="4">
    <source>
        <dbReference type="RefSeq" id="XP_018460291.2"/>
    </source>
</evidence>
<organism evidence="3 4">
    <name type="scientific">Raphanus sativus</name>
    <name type="common">Radish</name>
    <name type="synonym">Raphanus raphanistrum var. sativus</name>
    <dbReference type="NCBI Taxonomy" id="3726"/>
    <lineage>
        <taxon>Eukaryota</taxon>
        <taxon>Viridiplantae</taxon>
        <taxon>Streptophyta</taxon>
        <taxon>Embryophyta</taxon>
        <taxon>Tracheophyta</taxon>
        <taxon>Spermatophyta</taxon>
        <taxon>Magnoliopsida</taxon>
        <taxon>eudicotyledons</taxon>
        <taxon>Gunneridae</taxon>
        <taxon>Pentapetalae</taxon>
        <taxon>rosids</taxon>
        <taxon>malvids</taxon>
        <taxon>Brassicales</taxon>
        <taxon>Brassicaceae</taxon>
        <taxon>Brassiceae</taxon>
        <taxon>Raphanus</taxon>
    </lineage>
</organism>
<protein>
    <submittedName>
        <fullName evidence="4">Beta-galactosidase 14-like</fullName>
    </submittedName>
</protein>
<dbReference type="GeneID" id="108831227"/>
<dbReference type="KEGG" id="rsz:108831227"/>
<keyword evidence="3" id="KW-1185">Reference proteome</keyword>
<keyword evidence="1" id="KW-0472">Membrane</keyword>